<organism evidence="2 3">
    <name type="scientific">Haloferax massiliensis</name>
    <dbReference type="NCBI Taxonomy" id="1476858"/>
    <lineage>
        <taxon>Archaea</taxon>
        <taxon>Methanobacteriati</taxon>
        <taxon>Methanobacteriota</taxon>
        <taxon>Stenosarchaea group</taxon>
        <taxon>Halobacteria</taxon>
        <taxon>Halobacteriales</taxon>
        <taxon>Haloferacaceae</taxon>
        <taxon>Haloferax</taxon>
    </lineage>
</organism>
<dbReference type="EMBL" id="CSTE01000003">
    <property type="protein sequence ID" value="CQR52314.1"/>
    <property type="molecule type" value="Genomic_DNA"/>
</dbReference>
<protein>
    <recommendedName>
        <fullName evidence="1">Carbohydrate-binding domain-containing protein</fullName>
    </recommendedName>
</protein>
<evidence type="ECO:0000313" key="2">
    <source>
        <dbReference type="EMBL" id="CQR52314.1"/>
    </source>
</evidence>
<dbReference type="Pfam" id="PF16011">
    <property type="entry name" value="CBM9_2"/>
    <property type="match status" value="1"/>
</dbReference>
<dbReference type="Proteomes" id="UP000198902">
    <property type="component" value="Unassembled WGS sequence"/>
</dbReference>
<dbReference type="CDD" id="cd09620">
    <property type="entry name" value="CBM9_like_3"/>
    <property type="match status" value="1"/>
</dbReference>
<dbReference type="SUPFAM" id="SSF49344">
    <property type="entry name" value="CBD9-like"/>
    <property type="match status" value="1"/>
</dbReference>
<accession>A0A0D6JVC4</accession>
<keyword evidence="3" id="KW-1185">Reference proteome</keyword>
<dbReference type="GO" id="GO:0004553">
    <property type="term" value="F:hydrolase activity, hydrolyzing O-glycosyl compounds"/>
    <property type="evidence" value="ECO:0007669"/>
    <property type="project" value="InterPro"/>
</dbReference>
<dbReference type="GO" id="GO:0016052">
    <property type="term" value="P:carbohydrate catabolic process"/>
    <property type="evidence" value="ECO:0007669"/>
    <property type="project" value="InterPro"/>
</dbReference>
<gene>
    <name evidence="2" type="ORF">BN996_03092</name>
</gene>
<dbReference type="RefSeq" id="WP_089780476.1">
    <property type="nucleotide sequence ID" value="NZ_CABLRR010000003.1"/>
</dbReference>
<dbReference type="AlphaFoldDB" id="A0A0D6JVC4"/>
<evidence type="ECO:0000313" key="3">
    <source>
        <dbReference type="Proteomes" id="UP000198902"/>
    </source>
</evidence>
<evidence type="ECO:0000259" key="1">
    <source>
        <dbReference type="Pfam" id="PF16011"/>
    </source>
</evidence>
<dbReference type="Gene3D" id="2.60.40.1190">
    <property type="match status" value="1"/>
</dbReference>
<reference evidence="3" key="1">
    <citation type="submission" date="2015-03" db="EMBL/GenBank/DDBJ databases">
        <authorList>
            <person name="Urmite Genomes"/>
        </authorList>
    </citation>
    <scope>NUCLEOTIDE SEQUENCE [LARGE SCALE GENOMIC DNA]</scope>
    <source>
        <strain evidence="3">Arc-Hr</strain>
    </source>
</reference>
<name>A0A0D6JVC4_9EURY</name>
<sequence length="227" mass="25284">MRTYEVSRIDAARAVPLTGAVDGTVWERANVARLDEYAWGDEPGPETTVRALYDTKALYLQFHVEDGEITADVTELNGPTFEDSSVECFATPEPPDDGSSGRYFNFEANCCGAFKLAWQEPDWRERDVGRDLVAPADAAAVEVETSVPGPTKTASPDDDSWWLAARLPVSTLRSLTGLPLELDSETVWRGNFYRSGLPDAQKGTWNRIELPEPTYHSPEFFGRIEFE</sequence>
<feature type="domain" description="Carbohydrate-binding" evidence="1">
    <location>
        <begin position="27"/>
        <end position="226"/>
    </location>
</feature>
<dbReference type="GO" id="GO:0030246">
    <property type="term" value="F:carbohydrate binding"/>
    <property type="evidence" value="ECO:0007669"/>
    <property type="project" value="InterPro"/>
</dbReference>
<proteinExistence type="predicted"/>
<dbReference type="InterPro" id="IPR010502">
    <property type="entry name" value="Carb-bd_dom_fam9"/>
</dbReference>
<dbReference type="OrthoDB" id="306059at2157"/>